<keyword evidence="1" id="KW-0378">Hydrolase</keyword>
<keyword evidence="2" id="KW-0624">Polysaccharide degradation</keyword>
<sequence>MRWTPLSAGHRKGVLALMLAALLVSVTVALMRTPGNEPAGPDTEPDRISPPERVTSFAADNIVLPEPGAAVPDTPRDLIAVPAVGRLRLSWADGVPGGVPARGAAGYEVRWEGGGQPAATRLVTSPDTQLDGLVDGQEYRIEVRSVDPFGRRSAPATARQAPGRRDSAWRNGLTGLFDEFRDDTSLRADVPGSLWHLSGYRGCVDLGSRGVAETGLPVDLGCGADEAVLRARQPVRLLEPEVDNGELARFAVLTDAAGPGGRLTLDLVPGPADRVGAARGAATAGPDQTLPAGTVRAVVDDAGARVNFGADLDPTPPAPAAAPPPRRGAGVLHLFELRVTVAGVTVSQDGRVVAAAAVAPRWREASALVGVRGPDGRRSRVHLAAAGFSGAPAAVPPVVEVPVNVATRQVLTPEAPAPASGISRRPLTDAQAARVVVTMATSAGMDAARAVVQLGARRLPARLAAPGPPVAAGSAVTVVADVPPTLLGTLGPDSLSPFVVRVPGAGDGAQVQESYLEIVASAAPGPPATTQPARTGRQRPDTPALPTAAVELGDSAGKPLTTATVAAQGRLVVTVALDGAAPQWDTGGLEGVQGFQLWLDGRIVAGLPTSGAPAGRYALPMSLTSLASGQHTLELRVFGVHGAKASVLARFTVV</sequence>
<evidence type="ECO:0000313" key="6">
    <source>
        <dbReference type="Proteomes" id="UP000199501"/>
    </source>
</evidence>
<evidence type="ECO:0000313" key="5">
    <source>
        <dbReference type="EMBL" id="SDC19871.1"/>
    </source>
</evidence>
<keyword evidence="6" id="KW-1185">Reference proteome</keyword>
<dbReference type="PROSITE" id="PS50853">
    <property type="entry name" value="FN3"/>
    <property type="match status" value="1"/>
</dbReference>
<dbReference type="InterPro" id="IPR003961">
    <property type="entry name" value="FN3_dom"/>
</dbReference>
<gene>
    <name evidence="5" type="ORF">SAMN05216174_101474</name>
</gene>
<dbReference type="SUPFAM" id="SSF49265">
    <property type="entry name" value="Fibronectin type III"/>
    <property type="match status" value="1"/>
</dbReference>
<reference evidence="6" key="1">
    <citation type="submission" date="2016-10" db="EMBL/GenBank/DDBJ databases">
        <authorList>
            <person name="Varghese N."/>
            <person name="Submissions S."/>
        </authorList>
    </citation>
    <scope>NUCLEOTIDE SEQUENCE [LARGE SCALE GENOMIC DNA]</scope>
    <source>
        <strain evidence="6">IBRC-M 10403</strain>
    </source>
</reference>
<dbReference type="Gene3D" id="2.60.40.10">
    <property type="entry name" value="Immunoglobulins"/>
    <property type="match status" value="1"/>
</dbReference>
<dbReference type="InterPro" id="IPR013783">
    <property type="entry name" value="Ig-like_fold"/>
</dbReference>
<dbReference type="CDD" id="cd00063">
    <property type="entry name" value="FN3"/>
    <property type="match status" value="1"/>
</dbReference>
<organism evidence="5 6">
    <name type="scientific">Actinokineospora iranica</name>
    <dbReference type="NCBI Taxonomy" id="1271860"/>
    <lineage>
        <taxon>Bacteria</taxon>
        <taxon>Bacillati</taxon>
        <taxon>Actinomycetota</taxon>
        <taxon>Actinomycetes</taxon>
        <taxon>Pseudonocardiales</taxon>
        <taxon>Pseudonocardiaceae</taxon>
        <taxon>Actinokineospora</taxon>
    </lineage>
</organism>
<proteinExistence type="predicted"/>
<accession>A0A1G6JMI0</accession>
<evidence type="ECO:0000256" key="1">
    <source>
        <dbReference type="ARBA" id="ARBA00023295"/>
    </source>
</evidence>
<name>A0A1G6JMI0_9PSEU</name>
<keyword evidence="2" id="KW-0119">Carbohydrate metabolism</keyword>
<evidence type="ECO:0000256" key="3">
    <source>
        <dbReference type="SAM" id="MobiDB-lite"/>
    </source>
</evidence>
<dbReference type="EMBL" id="FMZZ01000001">
    <property type="protein sequence ID" value="SDC19871.1"/>
    <property type="molecule type" value="Genomic_DNA"/>
</dbReference>
<dbReference type="InterPro" id="IPR036116">
    <property type="entry name" value="FN3_sf"/>
</dbReference>
<keyword evidence="1" id="KW-0326">Glycosidase</keyword>
<evidence type="ECO:0000256" key="2">
    <source>
        <dbReference type="ARBA" id="ARBA00023326"/>
    </source>
</evidence>
<dbReference type="AlphaFoldDB" id="A0A1G6JMI0"/>
<dbReference type="GO" id="GO:0000272">
    <property type="term" value="P:polysaccharide catabolic process"/>
    <property type="evidence" value="ECO:0007669"/>
    <property type="project" value="UniProtKB-KW"/>
</dbReference>
<dbReference type="SMART" id="SM00060">
    <property type="entry name" value="FN3"/>
    <property type="match status" value="1"/>
</dbReference>
<dbReference type="GO" id="GO:0016798">
    <property type="term" value="F:hydrolase activity, acting on glycosyl bonds"/>
    <property type="evidence" value="ECO:0007669"/>
    <property type="project" value="UniProtKB-KW"/>
</dbReference>
<feature type="region of interest" description="Disordered" evidence="3">
    <location>
        <begin position="522"/>
        <end position="543"/>
    </location>
</feature>
<dbReference type="Proteomes" id="UP000199501">
    <property type="component" value="Unassembled WGS sequence"/>
</dbReference>
<evidence type="ECO:0000259" key="4">
    <source>
        <dbReference type="PROSITE" id="PS50853"/>
    </source>
</evidence>
<protein>
    <recommendedName>
        <fullName evidence="4">Fibronectin type-III domain-containing protein</fullName>
    </recommendedName>
</protein>
<feature type="domain" description="Fibronectin type-III" evidence="4">
    <location>
        <begin position="71"/>
        <end position="166"/>
    </location>
</feature>